<evidence type="ECO:0000313" key="3">
    <source>
        <dbReference type="Proteomes" id="UP000234473"/>
    </source>
</evidence>
<reference evidence="2 3" key="1">
    <citation type="submission" date="2017-11" db="EMBL/GenBank/DDBJ databases">
        <authorList>
            <person name="Han C.G."/>
        </authorList>
    </citation>
    <scope>NUCLEOTIDE SEQUENCE [LARGE SCALE GENOMIC DNA]</scope>
    <source>
        <strain evidence="2 3">A5</strain>
    </source>
</reference>
<feature type="domain" description="Polyphosphate kinase N-terminal" evidence="1">
    <location>
        <begin position="7"/>
        <end position="99"/>
    </location>
</feature>
<dbReference type="InterPro" id="IPR025198">
    <property type="entry name" value="PPK_N_dom"/>
</dbReference>
<dbReference type="FunFam" id="1.20.58.310:FF:000001">
    <property type="entry name" value="Polyphosphate kinase"/>
    <property type="match status" value="1"/>
</dbReference>
<dbReference type="InterPro" id="IPR036832">
    <property type="entry name" value="PPK_N_dom_sf"/>
</dbReference>
<dbReference type="EMBL" id="PICB01001844">
    <property type="protein sequence ID" value="PLP40494.1"/>
    <property type="molecule type" value="Genomic_DNA"/>
</dbReference>
<gene>
    <name evidence="2" type="ORF">CWM98_27030</name>
</gene>
<organism evidence="2 3">
    <name type="scientific">Klebsiella variicola</name>
    <dbReference type="NCBI Taxonomy" id="244366"/>
    <lineage>
        <taxon>Bacteria</taxon>
        <taxon>Pseudomonadati</taxon>
        <taxon>Pseudomonadota</taxon>
        <taxon>Gammaproteobacteria</taxon>
        <taxon>Enterobacterales</taxon>
        <taxon>Enterobacteriaceae</taxon>
        <taxon>Klebsiella/Raoultella group</taxon>
        <taxon>Klebsiella</taxon>
        <taxon>Klebsiella pneumoniae complex</taxon>
    </lineage>
</organism>
<dbReference type="GO" id="GO:0008976">
    <property type="term" value="F:polyphosphate kinase activity"/>
    <property type="evidence" value="ECO:0007669"/>
    <property type="project" value="InterPro"/>
</dbReference>
<reference evidence="2 3" key="2">
    <citation type="submission" date="2018-01" db="EMBL/GenBank/DDBJ databases">
        <title>Genomic study of Klebsiella pneumoniae.</title>
        <authorList>
            <person name="Yang Y."/>
            <person name="Bicalho R."/>
        </authorList>
    </citation>
    <scope>NUCLEOTIDE SEQUENCE [LARGE SCALE GENOMIC DNA]</scope>
    <source>
        <strain evidence="2 3">A5</strain>
    </source>
</reference>
<comment type="caution">
    <text evidence="2">The sequence shown here is derived from an EMBL/GenBank/DDBJ whole genome shotgun (WGS) entry which is preliminary data.</text>
</comment>
<dbReference type="Gene3D" id="1.20.58.310">
    <property type="entry name" value="Polyphosphate kinase N-terminal domain"/>
    <property type="match status" value="1"/>
</dbReference>
<name>A0A2N5A8R1_KLEVA</name>
<protein>
    <submittedName>
        <fullName evidence="2">RNA degradosome polyphosphate kinase</fullName>
    </submittedName>
</protein>
<dbReference type="Pfam" id="PF13089">
    <property type="entry name" value="PP_kinase_N"/>
    <property type="match status" value="1"/>
</dbReference>
<dbReference type="GO" id="GO:0006799">
    <property type="term" value="P:polyphosphate biosynthetic process"/>
    <property type="evidence" value="ECO:0007669"/>
    <property type="project" value="InterPro"/>
</dbReference>
<dbReference type="InterPro" id="IPR003414">
    <property type="entry name" value="PP_kinase"/>
</dbReference>
<dbReference type="AlphaFoldDB" id="A0A2N5A8R1"/>
<proteinExistence type="predicted"/>
<dbReference type="SUPFAM" id="SSF140356">
    <property type="entry name" value="PPK N-terminal domain-like"/>
    <property type="match status" value="1"/>
</dbReference>
<keyword evidence="2" id="KW-0808">Transferase</keyword>
<feature type="non-terminal residue" evidence="2">
    <location>
        <position position="101"/>
    </location>
</feature>
<dbReference type="PANTHER" id="PTHR30218">
    <property type="entry name" value="POLYPHOSPHATE KINASE"/>
    <property type="match status" value="1"/>
</dbReference>
<dbReference type="PANTHER" id="PTHR30218:SF0">
    <property type="entry name" value="POLYPHOSPHATE KINASE"/>
    <property type="match status" value="1"/>
</dbReference>
<evidence type="ECO:0000259" key="1">
    <source>
        <dbReference type="Pfam" id="PF13089"/>
    </source>
</evidence>
<dbReference type="GO" id="GO:0009358">
    <property type="term" value="C:polyphosphate kinase complex"/>
    <property type="evidence" value="ECO:0007669"/>
    <property type="project" value="InterPro"/>
</dbReference>
<evidence type="ECO:0000313" key="2">
    <source>
        <dbReference type="EMBL" id="PLP40494.1"/>
    </source>
</evidence>
<accession>A0A2N5A8R1</accession>
<keyword evidence="2" id="KW-0418">Kinase</keyword>
<sequence length="101" mass="11963">MGQEKLYIEKELSWLSFNERVLQEAADKSNPLIERMRFLGIYSNNLDEFYKVRFAELKRRIIISEEQGSTAHSRHLLGKIQARVLKADQEFDSLYNELLLE</sequence>
<dbReference type="Proteomes" id="UP000234473">
    <property type="component" value="Unassembled WGS sequence"/>
</dbReference>